<accession>A0ABS9ZXP5</accession>
<proteinExistence type="predicted"/>
<dbReference type="EMBL" id="JALGBH010000002">
    <property type="protein sequence ID" value="MCJ0743080.1"/>
    <property type="molecule type" value="Genomic_DNA"/>
</dbReference>
<organism evidence="5 6">
    <name type="scientific">Pedobacter montanisoli</name>
    <dbReference type="NCBI Taxonomy" id="2923277"/>
    <lineage>
        <taxon>Bacteria</taxon>
        <taxon>Pseudomonadati</taxon>
        <taxon>Bacteroidota</taxon>
        <taxon>Sphingobacteriia</taxon>
        <taxon>Sphingobacteriales</taxon>
        <taxon>Sphingobacteriaceae</taxon>
        <taxon>Pedobacter</taxon>
    </lineage>
</organism>
<dbReference type="InterPro" id="IPR037923">
    <property type="entry name" value="HTH-like"/>
</dbReference>
<dbReference type="SUPFAM" id="SSF46689">
    <property type="entry name" value="Homeodomain-like"/>
    <property type="match status" value="1"/>
</dbReference>
<dbReference type="Proteomes" id="UP001165460">
    <property type="component" value="Unassembled WGS sequence"/>
</dbReference>
<name>A0ABS9ZXP5_9SPHI</name>
<evidence type="ECO:0000259" key="4">
    <source>
        <dbReference type="PROSITE" id="PS01124"/>
    </source>
</evidence>
<dbReference type="PANTHER" id="PTHR43280">
    <property type="entry name" value="ARAC-FAMILY TRANSCRIPTIONAL REGULATOR"/>
    <property type="match status" value="1"/>
</dbReference>
<evidence type="ECO:0000256" key="1">
    <source>
        <dbReference type="ARBA" id="ARBA00023015"/>
    </source>
</evidence>
<protein>
    <submittedName>
        <fullName evidence="5">Helix-turn-helix domain-containing protein</fullName>
    </submittedName>
</protein>
<keyword evidence="2" id="KW-0238">DNA-binding</keyword>
<evidence type="ECO:0000256" key="3">
    <source>
        <dbReference type="ARBA" id="ARBA00023163"/>
    </source>
</evidence>
<dbReference type="SMART" id="SM00342">
    <property type="entry name" value="HTH_ARAC"/>
    <property type="match status" value="1"/>
</dbReference>
<gene>
    <name evidence="5" type="ORF">MMF97_10185</name>
</gene>
<keyword evidence="1" id="KW-0805">Transcription regulation</keyword>
<keyword evidence="3" id="KW-0804">Transcription</keyword>
<sequence length="296" mass="34751">MTLDFCFHMVENVNDKPDYFPVLDIQEFNEGRVGQDVLFHELNGERTIEKPHKHDFFMVILFGQAKGIHAIDFVEHPIANHQIHLVFPDQVHKWHIELQTMGYQLMIGRELFESISPSLRFSASYYHQHPVLNISSEIYGRLLYEFKNIQRELGEENVFEDLVNARIRIMMLLISREAEKMFRHSRTHHFNPLISKFILLVDSCFKNEHSVAFYAGKLNISSNYLNIICKKHLQLSASSLIQNRVLLEAKRLLKASNLSIKEIVYELDFYDQASFSKFFKLHTGMTPSQFRGNKMD</sequence>
<evidence type="ECO:0000313" key="5">
    <source>
        <dbReference type="EMBL" id="MCJ0743080.1"/>
    </source>
</evidence>
<dbReference type="PROSITE" id="PS01124">
    <property type="entry name" value="HTH_ARAC_FAMILY_2"/>
    <property type="match status" value="1"/>
</dbReference>
<dbReference type="PANTHER" id="PTHR43280:SF32">
    <property type="entry name" value="TRANSCRIPTIONAL REGULATORY PROTEIN"/>
    <property type="match status" value="1"/>
</dbReference>
<reference evidence="5" key="1">
    <citation type="submission" date="2022-03" db="EMBL/GenBank/DDBJ databases">
        <authorList>
            <person name="Woo C.Y."/>
        </authorList>
    </citation>
    <scope>NUCLEOTIDE SEQUENCE</scope>
    <source>
        <strain evidence="5">CYS-01</strain>
    </source>
</reference>
<dbReference type="SUPFAM" id="SSF51215">
    <property type="entry name" value="Regulatory protein AraC"/>
    <property type="match status" value="1"/>
</dbReference>
<comment type="caution">
    <text evidence="5">The sequence shown here is derived from an EMBL/GenBank/DDBJ whole genome shotgun (WGS) entry which is preliminary data.</text>
</comment>
<keyword evidence="6" id="KW-1185">Reference proteome</keyword>
<feature type="domain" description="HTH araC/xylS-type" evidence="4">
    <location>
        <begin position="195"/>
        <end position="293"/>
    </location>
</feature>
<dbReference type="InterPro" id="IPR018060">
    <property type="entry name" value="HTH_AraC"/>
</dbReference>
<dbReference type="Pfam" id="PF12833">
    <property type="entry name" value="HTH_18"/>
    <property type="match status" value="1"/>
</dbReference>
<evidence type="ECO:0000256" key="2">
    <source>
        <dbReference type="ARBA" id="ARBA00023125"/>
    </source>
</evidence>
<evidence type="ECO:0000313" key="6">
    <source>
        <dbReference type="Proteomes" id="UP001165460"/>
    </source>
</evidence>
<dbReference type="RefSeq" id="WP_243362126.1">
    <property type="nucleotide sequence ID" value="NZ_JALGBH010000002.1"/>
</dbReference>
<dbReference type="Gene3D" id="1.10.10.60">
    <property type="entry name" value="Homeodomain-like"/>
    <property type="match status" value="1"/>
</dbReference>
<dbReference type="InterPro" id="IPR009057">
    <property type="entry name" value="Homeodomain-like_sf"/>
</dbReference>